<comment type="caution">
    <text evidence="2">The sequence shown here is derived from an EMBL/GenBank/DDBJ whole genome shotgun (WGS) entry which is preliminary data.</text>
</comment>
<evidence type="ECO:0000313" key="3">
    <source>
        <dbReference type="Proteomes" id="UP001626550"/>
    </source>
</evidence>
<dbReference type="EMBL" id="JBJKFK010001103">
    <property type="protein sequence ID" value="KAL3314081.1"/>
    <property type="molecule type" value="Genomic_DNA"/>
</dbReference>
<name>A0ABD2Q5U7_9PLAT</name>
<evidence type="ECO:0000313" key="2">
    <source>
        <dbReference type="EMBL" id="KAL3314081.1"/>
    </source>
</evidence>
<dbReference type="Proteomes" id="UP001626550">
    <property type="component" value="Unassembled WGS sequence"/>
</dbReference>
<proteinExistence type="predicted"/>
<dbReference type="AlphaFoldDB" id="A0ABD2Q5U7"/>
<evidence type="ECO:0000256" key="1">
    <source>
        <dbReference type="SAM" id="SignalP"/>
    </source>
</evidence>
<protein>
    <submittedName>
        <fullName evidence="2">Uncharacterized protein</fullName>
    </submittedName>
</protein>
<gene>
    <name evidence="2" type="ORF">Ciccas_007309</name>
</gene>
<sequence length="107" mass="12181">MKLFILSILAMAMLVRSEETTAVPVDEMSAEDMSSIKRDQYGYSHGVCTNGYDPRNCKFCAQIFKTNLRWCSKCTRIKEHCCINPAYPEKMFAKDVCLLLGAQPSTW</sequence>
<feature type="signal peptide" evidence="1">
    <location>
        <begin position="1"/>
        <end position="17"/>
    </location>
</feature>
<reference evidence="2 3" key="1">
    <citation type="submission" date="2024-11" db="EMBL/GenBank/DDBJ databases">
        <title>Adaptive evolution of stress response genes in parasites aligns with host niche diversity.</title>
        <authorList>
            <person name="Hahn C."/>
            <person name="Resl P."/>
        </authorList>
    </citation>
    <scope>NUCLEOTIDE SEQUENCE [LARGE SCALE GENOMIC DNA]</scope>
    <source>
        <strain evidence="2">EGGRZ-B1_66</strain>
        <tissue evidence="2">Body</tissue>
    </source>
</reference>
<keyword evidence="1" id="KW-0732">Signal</keyword>
<organism evidence="2 3">
    <name type="scientific">Cichlidogyrus casuarinus</name>
    <dbReference type="NCBI Taxonomy" id="1844966"/>
    <lineage>
        <taxon>Eukaryota</taxon>
        <taxon>Metazoa</taxon>
        <taxon>Spiralia</taxon>
        <taxon>Lophotrochozoa</taxon>
        <taxon>Platyhelminthes</taxon>
        <taxon>Monogenea</taxon>
        <taxon>Monopisthocotylea</taxon>
        <taxon>Dactylogyridea</taxon>
        <taxon>Ancyrocephalidae</taxon>
        <taxon>Cichlidogyrus</taxon>
    </lineage>
</organism>
<accession>A0ABD2Q5U7</accession>
<feature type="chain" id="PRO_5044896808" evidence="1">
    <location>
        <begin position="18"/>
        <end position="107"/>
    </location>
</feature>
<keyword evidence="3" id="KW-1185">Reference proteome</keyword>